<protein>
    <submittedName>
        <fullName evidence="1">Uncharacterized protein</fullName>
    </submittedName>
</protein>
<organism evidence="1 2">
    <name type="scientific">Acidithiobacillus thiooxidans ATCC 19377</name>
    <dbReference type="NCBI Taxonomy" id="637390"/>
    <lineage>
        <taxon>Bacteria</taxon>
        <taxon>Pseudomonadati</taxon>
        <taxon>Pseudomonadota</taxon>
        <taxon>Acidithiobacillia</taxon>
        <taxon>Acidithiobacillales</taxon>
        <taxon>Acidithiobacillaceae</taxon>
        <taxon>Acidithiobacillus</taxon>
    </lineage>
</organism>
<evidence type="ECO:0000313" key="2">
    <source>
        <dbReference type="Proteomes" id="UP000363590"/>
    </source>
</evidence>
<dbReference type="KEGG" id="atx:GCD22_01871"/>
<dbReference type="AlphaFoldDB" id="A0A5P9XQ18"/>
<proteinExistence type="predicted"/>
<name>A0A5P9XQ18_ACITH</name>
<accession>A0A5P9XQ18</accession>
<evidence type="ECO:0000313" key="1">
    <source>
        <dbReference type="EMBL" id="QFX96147.1"/>
    </source>
</evidence>
<sequence length="58" mass="6652">MGWIRGHQAYLKKTKKDPISGLKNGWIKFGDFVWKTGMAGFLPDMTLNQKLDWGIGRI</sequence>
<gene>
    <name evidence="1" type="ORF">GCD22_01871</name>
</gene>
<dbReference type="EMBL" id="CP045571">
    <property type="protein sequence ID" value="QFX96147.1"/>
    <property type="molecule type" value="Genomic_DNA"/>
</dbReference>
<reference evidence="1 2" key="1">
    <citation type="submission" date="2019-10" db="EMBL/GenBank/DDBJ databases">
        <authorList>
            <person name="Wang R."/>
        </authorList>
    </citation>
    <scope>NUCLEOTIDE SEQUENCE [LARGE SCALE GENOMIC DNA]</scope>
    <source>
        <strain evidence="1 2">ATCC 19377</strain>
    </source>
</reference>
<dbReference type="Proteomes" id="UP000363590">
    <property type="component" value="Chromosome"/>
</dbReference>